<dbReference type="AlphaFoldDB" id="A0AAU8NFY4"/>
<dbReference type="Pfam" id="PF14118">
    <property type="entry name" value="YfzA"/>
    <property type="match status" value="1"/>
</dbReference>
<protein>
    <submittedName>
        <fullName evidence="2">YfzA family protein</fullName>
    </submittedName>
</protein>
<proteinExistence type="predicted"/>
<evidence type="ECO:0000256" key="1">
    <source>
        <dbReference type="SAM" id="Phobius"/>
    </source>
</evidence>
<dbReference type="EMBL" id="CP159992">
    <property type="protein sequence ID" value="XCP95868.1"/>
    <property type="molecule type" value="Genomic_DNA"/>
</dbReference>
<name>A0AAU8NFY4_9BACL</name>
<keyword evidence="1" id="KW-0472">Membrane</keyword>
<dbReference type="InterPro" id="IPR025627">
    <property type="entry name" value="YfzA"/>
</dbReference>
<evidence type="ECO:0000313" key="2">
    <source>
        <dbReference type="EMBL" id="XCP95868.1"/>
    </source>
</evidence>
<dbReference type="RefSeq" id="WP_342552387.1">
    <property type="nucleotide sequence ID" value="NZ_CP159992.1"/>
</dbReference>
<feature type="transmembrane region" description="Helical" evidence="1">
    <location>
        <begin position="22"/>
        <end position="39"/>
    </location>
</feature>
<keyword evidence="1" id="KW-0812">Transmembrane</keyword>
<gene>
    <name evidence="2" type="ORF">ABXS70_03905</name>
</gene>
<keyword evidence="1" id="KW-1133">Transmembrane helix</keyword>
<feature type="transmembrane region" description="Helical" evidence="1">
    <location>
        <begin position="75"/>
        <end position="97"/>
    </location>
</feature>
<sequence>MRGDDVMSYVSQKSHPNRTKRWMIRIGIFIVIQIIFMVIDGTFLEPKLNDSNNVFTEMLKGILQSRLLNEWVAPYSFPLFNLVLIVHAAALLLQAAAEMISAVLKKR</sequence>
<accession>A0AAU8NFY4</accession>
<organism evidence="2">
    <name type="scientific">Paenibacillus sp. AN1007</name>
    <dbReference type="NCBI Taxonomy" id="3151385"/>
    <lineage>
        <taxon>Bacteria</taxon>
        <taxon>Bacillati</taxon>
        <taxon>Bacillota</taxon>
        <taxon>Bacilli</taxon>
        <taxon>Bacillales</taxon>
        <taxon>Paenibacillaceae</taxon>
        <taxon>Paenibacillus</taxon>
    </lineage>
</organism>
<reference evidence="2" key="1">
    <citation type="submission" date="2024-05" db="EMBL/GenBank/DDBJ databases">
        <title>Draft genome assemblies of 36 bacteria isolated from hibernating arctic ground squirrels.</title>
        <authorList>
            <person name="McKee H."/>
            <person name="Mullen L."/>
            <person name="Drown D.M."/>
            <person name="Duddleston K.N."/>
        </authorList>
    </citation>
    <scope>NUCLEOTIDE SEQUENCE</scope>
    <source>
        <strain evidence="2">AN1007</strain>
    </source>
</reference>